<evidence type="ECO:0008006" key="4">
    <source>
        <dbReference type="Google" id="ProtNLM"/>
    </source>
</evidence>
<proteinExistence type="predicted"/>
<dbReference type="AlphaFoldDB" id="A0A858RPZ6"/>
<feature type="chain" id="PRO_5033049620" description="PEP-CTERM sorting domain-containing protein" evidence="1">
    <location>
        <begin position="33"/>
        <end position="232"/>
    </location>
</feature>
<evidence type="ECO:0000313" key="3">
    <source>
        <dbReference type="Proteomes" id="UP000501812"/>
    </source>
</evidence>
<accession>A0A858RPZ6</accession>
<protein>
    <recommendedName>
        <fullName evidence="4">PEP-CTERM sorting domain-containing protein</fullName>
    </recommendedName>
</protein>
<evidence type="ECO:0000256" key="1">
    <source>
        <dbReference type="SAM" id="SignalP"/>
    </source>
</evidence>
<dbReference type="Proteomes" id="UP000501812">
    <property type="component" value="Chromosome"/>
</dbReference>
<keyword evidence="1" id="KW-0732">Signal</keyword>
<gene>
    <name evidence="2" type="ORF">HHL09_20160</name>
</gene>
<evidence type="ECO:0000313" key="2">
    <source>
        <dbReference type="EMBL" id="QJE98003.1"/>
    </source>
</evidence>
<reference evidence="2 3" key="1">
    <citation type="submission" date="2020-04" db="EMBL/GenBank/DDBJ databases">
        <title>Luteolibacter sp. G-1-1-1 isolated from soil.</title>
        <authorList>
            <person name="Dahal R.H."/>
        </authorList>
    </citation>
    <scope>NUCLEOTIDE SEQUENCE [LARGE SCALE GENOMIC DNA]</scope>
    <source>
        <strain evidence="2 3">G-1-1-1</strain>
    </source>
</reference>
<name>A0A858RPZ6_9BACT</name>
<organism evidence="2 3">
    <name type="scientific">Luteolibacter luteus</name>
    <dbReference type="NCBI Taxonomy" id="2728835"/>
    <lineage>
        <taxon>Bacteria</taxon>
        <taxon>Pseudomonadati</taxon>
        <taxon>Verrucomicrobiota</taxon>
        <taxon>Verrucomicrobiia</taxon>
        <taxon>Verrucomicrobiales</taxon>
        <taxon>Verrucomicrobiaceae</taxon>
        <taxon>Luteolibacter</taxon>
    </lineage>
</organism>
<dbReference type="RefSeq" id="WP_169456429.1">
    <property type="nucleotide sequence ID" value="NZ_CP051774.1"/>
</dbReference>
<sequence>MKSPVFPRLALASCTPVGIAAAFLMIASPAEAAVTTLQLDWTKDPSLTPGGSAPWITATFTDMAPVAGVNVVRLSLDTSNLVKSVDVEEFITRFYFNLDPSFTNSVSWTVINPAGFITIDHDEDSLGGGQPLKGFDFELAMPTKKADRIIKNDPVIVDFKGIDLTASLFEAVTDDDFLAAAHIQGLSEPDPRNSVWIGDLAPNISPIPETSSSLSVAMILSAGLSFRARRRR</sequence>
<dbReference type="KEGG" id="luo:HHL09_20160"/>
<keyword evidence="3" id="KW-1185">Reference proteome</keyword>
<feature type="signal peptide" evidence="1">
    <location>
        <begin position="1"/>
        <end position="32"/>
    </location>
</feature>
<dbReference type="EMBL" id="CP051774">
    <property type="protein sequence ID" value="QJE98003.1"/>
    <property type="molecule type" value="Genomic_DNA"/>
</dbReference>